<name>A0A2Z6NJS3_TRISU</name>
<evidence type="ECO:0000313" key="2">
    <source>
        <dbReference type="EMBL" id="GAU36872.1"/>
    </source>
</evidence>
<dbReference type="OrthoDB" id="1934954at2759"/>
<dbReference type="Gene3D" id="3.40.1160.10">
    <property type="entry name" value="Acetylglutamate kinase-like"/>
    <property type="match status" value="1"/>
</dbReference>
<keyword evidence="3" id="KW-1185">Reference proteome</keyword>
<dbReference type="EMBL" id="DF973645">
    <property type="protein sequence ID" value="GAU36872.1"/>
    <property type="molecule type" value="Genomic_DNA"/>
</dbReference>
<gene>
    <name evidence="2" type="ORF">TSUD_220400</name>
</gene>
<sequence>MENNADSCRDFVKDVKRIIIKVGTAVVTRQDGRLAVGKLGALCEQIKELNILGYEVILVSSGAVGLGRQRLRYRKLIHSR</sequence>
<dbReference type="InterPro" id="IPR036393">
    <property type="entry name" value="AceGlu_kinase-like_sf"/>
</dbReference>
<dbReference type="PANTHER" id="PTHR11063">
    <property type="entry name" value="GLUTAMATE SEMIALDEHYDE DEHYDROGENASE"/>
    <property type="match status" value="1"/>
</dbReference>
<reference evidence="3" key="1">
    <citation type="journal article" date="2017" name="Front. Plant Sci.">
        <title>Climate Clever Clovers: New Paradigm to Reduce the Environmental Footprint of Ruminants by Breeding Low Methanogenic Forages Utilizing Haplotype Variation.</title>
        <authorList>
            <person name="Kaur P."/>
            <person name="Appels R."/>
            <person name="Bayer P.E."/>
            <person name="Keeble-Gagnere G."/>
            <person name="Wang J."/>
            <person name="Hirakawa H."/>
            <person name="Shirasawa K."/>
            <person name="Vercoe P."/>
            <person name="Stefanova K."/>
            <person name="Durmic Z."/>
            <person name="Nichols P."/>
            <person name="Revell C."/>
            <person name="Isobe S.N."/>
            <person name="Edwards D."/>
            <person name="Erskine W."/>
        </authorList>
    </citation>
    <scope>NUCLEOTIDE SEQUENCE [LARGE SCALE GENOMIC DNA]</scope>
    <source>
        <strain evidence="3">cv. Daliak</strain>
    </source>
</reference>
<dbReference type="SUPFAM" id="SSF53633">
    <property type="entry name" value="Carbamate kinase-like"/>
    <property type="match status" value="1"/>
</dbReference>
<dbReference type="PANTHER" id="PTHR11063:SF8">
    <property type="entry name" value="DELTA-1-PYRROLINE-5-CARBOXYLATE SYNTHASE"/>
    <property type="match status" value="1"/>
</dbReference>
<evidence type="ECO:0000313" key="3">
    <source>
        <dbReference type="Proteomes" id="UP000242715"/>
    </source>
</evidence>
<dbReference type="GO" id="GO:0004350">
    <property type="term" value="F:glutamate-5-semialdehyde dehydrogenase activity"/>
    <property type="evidence" value="ECO:0007669"/>
    <property type="project" value="TreeGrafter"/>
</dbReference>
<proteinExistence type="predicted"/>
<organism evidence="2 3">
    <name type="scientific">Trifolium subterraneum</name>
    <name type="common">Subterranean clover</name>
    <dbReference type="NCBI Taxonomy" id="3900"/>
    <lineage>
        <taxon>Eukaryota</taxon>
        <taxon>Viridiplantae</taxon>
        <taxon>Streptophyta</taxon>
        <taxon>Embryophyta</taxon>
        <taxon>Tracheophyta</taxon>
        <taxon>Spermatophyta</taxon>
        <taxon>Magnoliopsida</taxon>
        <taxon>eudicotyledons</taxon>
        <taxon>Gunneridae</taxon>
        <taxon>Pentapetalae</taxon>
        <taxon>rosids</taxon>
        <taxon>fabids</taxon>
        <taxon>Fabales</taxon>
        <taxon>Fabaceae</taxon>
        <taxon>Papilionoideae</taxon>
        <taxon>50 kb inversion clade</taxon>
        <taxon>NPAAA clade</taxon>
        <taxon>Hologalegina</taxon>
        <taxon>IRL clade</taxon>
        <taxon>Trifolieae</taxon>
        <taxon>Trifolium</taxon>
    </lineage>
</organism>
<dbReference type="Proteomes" id="UP000242715">
    <property type="component" value="Unassembled WGS sequence"/>
</dbReference>
<dbReference type="AlphaFoldDB" id="A0A2Z6NJS3"/>
<feature type="domain" description="Aspartate/glutamate/uridylate kinase" evidence="1">
    <location>
        <begin position="16"/>
        <end position="70"/>
    </location>
</feature>
<dbReference type="InterPro" id="IPR001048">
    <property type="entry name" value="Asp/Glu/Uridylate_kinase"/>
</dbReference>
<dbReference type="Pfam" id="PF00696">
    <property type="entry name" value="AA_kinase"/>
    <property type="match status" value="1"/>
</dbReference>
<protein>
    <recommendedName>
        <fullName evidence="1">Aspartate/glutamate/uridylate kinase domain-containing protein</fullName>
    </recommendedName>
</protein>
<accession>A0A2Z6NJS3</accession>
<evidence type="ECO:0000259" key="1">
    <source>
        <dbReference type="Pfam" id="PF00696"/>
    </source>
</evidence>